<dbReference type="EMBL" id="JAQQBS010002482">
    <property type="protein sequence ID" value="KAK0156743.1"/>
    <property type="molecule type" value="Genomic_DNA"/>
</dbReference>
<keyword evidence="3" id="KW-1185">Reference proteome</keyword>
<name>A0AA39C2B0_9HYME</name>
<evidence type="ECO:0008006" key="4">
    <source>
        <dbReference type="Google" id="ProtNLM"/>
    </source>
</evidence>
<dbReference type="AlphaFoldDB" id="A0AA39C2B0"/>
<protein>
    <recommendedName>
        <fullName evidence="4">CCHC-type domain-containing protein</fullName>
    </recommendedName>
</protein>
<reference evidence="2" key="1">
    <citation type="journal article" date="2023" name="bioRxiv">
        <title>Scaffold-level genome assemblies of two parasitoid biocontrol wasps reveal the parthenogenesis mechanism and an associated novel virus.</title>
        <authorList>
            <person name="Inwood S."/>
            <person name="Skelly J."/>
            <person name="Guhlin J."/>
            <person name="Harrop T."/>
            <person name="Goldson S."/>
            <person name="Dearden P."/>
        </authorList>
    </citation>
    <scope>NUCLEOTIDE SEQUENCE</scope>
    <source>
        <strain evidence="2">Irish</strain>
        <tissue evidence="2">Whole body</tissue>
    </source>
</reference>
<accession>A0AA39C2B0</accession>
<proteinExistence type="predicted"/>
<evidence type="ECO:0000256" key="1">
    <source>
        <dbReference type="SAM" id="MobiDB-lite"/>
    </source>
</evidence>
<sequence>VAASRYQPAMIERVRAWKLEFRGTDNDSVESFIGKLEQCSISCGLTHDDLFRIMPLILRDAASTWWLINKSRFKTYSDFLEALRGRFGIPSVRCRVLGEMFDSFDRLAQLVLRVDVMRKRPNYRAPLPVTDSILPEFAENKAAGKKKNKPAKNKGGDNEVAAIQQTSNDPRLASIVCFNCGNKGHRYRAYDGALNNTHTVLLTQVTAAACIIPASDRTAKEKTASGDGSVRREQRGEVGQAKGKPTCAVARATSGAKGAGDTADTVLGLDTQAIMYHRILKRV</sequence>
<feature type="region of interest" description="Disordered" evidence="1">
    <location>
        <begin position="218"/>
        <end position="246"/>
    </location>
</feature>
<organism evidence="2 3">
    <name type="scientific">Microctonus aethiopoides</name>
    <dbReference type="NCBI Taxonomy" id="144406"/>
    <lineage>
        <taxon>Eukaryota</taxon>
        <taxon>Metazoa</taxon>
        <taxon>Ecdysozoa</taxon>
        <taxon>Arthropoda</taxon>
        <taxon>Hexapoda</taxon>
        <taxon>Insecta</taxon>
        <taxon>Pterygota</taxon>
        <taxon>Neoptera</taxon>
        <taxon>Endopterygota</taxon>
        <taxon>Hymenoptera</taxon>
        <taxon>Apocrita</taxon>
        <taxon>Ichneumonoidea</taxon>
        <taxon>Braconidae</taxon>
        <taxon>Euphorinae</taxon>
        <taxon>Microctonus</taxon>
    </lineage>
</organism>
<reference evidence="2" key="2">
    <citation type="submission" date="2023-03" db="EMBL/GenBank/DDBJ databases">
        <authorList>
            <person name="Inwood S.N."/>
            <person name="Skelly J.G."/>
            <person name="Guhlin J."/>
            <person name="Harrop T.W.R."/>
            <person name="Goldson S.G."/>
            <person name="Dearden P.K."/>
        </authorList>
    </citation>
    <scope>NUCLEOTIDE SEQUENCE</scope>
    <source>
        <strain evidence="2">Irish</strain>
        <tissue evidence="2">Whole body</tissue>
    </source>
</reference>
<feature type="compositionally biased region" description="Basic and acidic residues" evidence="1">
    <location>
        <begin position="218"/>
        <end position="236"/>
    </location>
</feature>
<evidence type="ECO:0000313" key="3">
    <source>
        <dbReference type="Proteomes" id="UP001168990"/>
    </source>
</evidence>
<comment type="caution">
    <text evidence="2">The sequence shown here is derived from an EMBL/GenBank/DDBJ whole genome shotgun (WGS) entry which is preliminary data.</text>
</comment>
<dbReference type="Proteomes" id="UP001168990">
    <property type="component" value="Unassembled WGS sequence"/>
</dbReference>
<feature type="non-terminal residue" evidence="2">
    <location>
        <position position="1"/>
    </location>
</feature>
<gene>
    <name evidence="2" type="ORF">PV328_012368</name>
</gene>
<evidence type="ECO:0000313" key="2">
    <source>
        <dbReference type="EMBL" id="KAK0156743.1"/>
    </source>
</evidence>